<reference evidence="2 3" key="1">
    <citation type="journal article" date="2015" name="Stand. Genomic Sci.">
        <title>Genomic Encyclopedia of Bacterial and Archaeal Type Strains, Phase III: the genomes of soil and plant-associated and newly described type strains.</title>
        <authorList>
            <person name="Whitman W.B."/>
            <person name="Woyke T."/>
            <person name="Klenk H.P."/>
            <person name="Zhou Y."/>
            <person name="Lilburn T.G."/>
            <person name="Beck B.J."/>
            <person name="De Vos P."/>
            <person name="Vandamme P."/>
            <person name="Eisen J.A."/>
            <person name="Garrity G."/>
            <person name="Hugenholtz P."/>
            <person name="Kyrpides N.C."/>
        </authorList>
    </citation>
    <scope>NUCLEOTIDE SEQUENCE [LARGE SCALE GENOMIC DNA]</scope>
    <source>
        <strain evidence="2 3">CGMCC 1.10821</strain>
    </source>
</reference>
<dbReference type="EMBL" id="VLKN01000004">
    <property type="protein sequence ID" value="TWI02966.1"/>
    <property type="molecule type" value="Genomic_DNA"/>
</dbReference>
<evidence type="ECO:0000259" key="1">
    <source>
        <dbReference type="Pfam" id="PF01370"/>
    </source>
</evidence>
<dbReference type="SUPFAM" id="SSF51735">
    <property type="entry name" value="NAD(P)-binding Rossmann-fold domains"/>
    <property type="match status" value="1"/>
</dbReference>
<keyword evidence="3" id="KW-1185">Reference proteome</keyword>
<dbReference type="InterPro" id="IPR001509">
    <property type="entry name" value="Epimerase_deHydtase"/>
</dbReference>
<dbReference type="InterPro" id="IPR036291">
    <property type="entry name" value="NAD(P)-bd_dom_sf"/>
</dbReference>
<feature type="domain" description="NAD-dependent epimerase/dehydratase" evidence="1">
    <location>
        <begin position="7"/>
        <end position="92"/>
    </location>
</feature>
<evidence type="ECO:0000313" key="2">
    <source>
        <dbReference type="EMBL" id="TWI02966.1"/>
    </source>
</evidence>
<name>A0A562L623_9GAMM</name>
<sequence>MLPISIDTPAAPCTPYGWSKLSAECLVRTASDYAILRLSSIIGCGMRSGSFIPTMVAAARDGRMRLLGDGSRTQDYIDVRDAAAMCVHAALATKDNFVALAVSGRAPTNLQVAEELARLTGAGIEFSGEDASPSFAYTLDRSPALQSSRISLHDTLIEMLSQ</sequence>
<organism evidence="2 3">
    <name type="scientific">Luteimonas cucumeris</name>
    <dbReference type="NCBI Taxonomy" id="985012"/>
    <lineage>
        <taxon>Bacteria</taxon>
        <taxon>Pseudomonadati</taxon>
        <taxon>Pseudomonadota</taxon>
        <taxon>Gammaproteobacteria</taxon>
        <taxon>Lysobacterales</taxon>
        <taxon>Lysobacteraceae</taxon>
        <taxon>Luteimonas</taxon>
    </lineage>
</organism>
<dbReference type="Gene3D" id="3.40.50.720">
    <property type="entry name" value="NAD(P)-binding Rossmann-like Domain"/>
    <property type="match status" value="1"/>
</dbReference>
<comment type="caution">
    <text evidence="2">The sequence shown here is derived from an EMBL/GenBank/DDBJ whole genome shotgun (WGS) entry which is preliminary data.</text>
</comment>
<protein>
    <submittedName>
        <fullName evidence="2">UDP-glucose 4-epimerase</fullName>
    </submittedName>
</protein>
<accession>A0A562L623</accession>
<dbReference type="Pfam" id="PF01370">
    <property type="entry name" value="Epimerase"/>
    <property type="match status" value="1"/>
</dbReference>
<dbReference type="Proteomes" id="UP000315167">
    <property type="component" value="Unassembled WGS sequence"/>
</dbReference>
<proteinExistence type="predicted"/>
<dbReference type="AlphaFoldDB" id="A0A562L623"/>
<evidence type="ECO:0000313" key="3">
    <source>
        <dbReference type="Proteomes" id="UP000315167"/>
    </source>
</evidence>
<gene>
    <name evidence="2" type="ORF">IP90_02068</name>
</gene>